<organism evidence="2 3">
    <name type="scientific">Cladophialophora carrionii</name>
    <dbReference type="NCBI Taxonomy" id="86049"/>
    <lineage>
        <taxon>Eukaryota</taxon>
        <taxon>Fungi</taxon>
        <taxon>Dikarya</taxon>
        <taxon>Ascomycota</taxon>
        <taxon>Pezizomycotina</taxon>
        <taxon>Eurotiomycetes</taxon>
        <taxon>Chaetothyriomycetidae</taxon>
        <taxon>Chaetothyriales</taxon>
        <taxon>Herpotrichiellaceae</taxon>
        <taxon>Cladophialophora</taxon>
    </lineage>
</organism>
<dbReference type="VEuPathDB" id="FungiDB:CLCR_10588"/>
<sequence>MASQLSTEARPGAIACESCRSQHVLNASAPELHARIQRATNGLEKRLLETELALFDTLALLSQYEGSQHSPRHRNSGVQLPNGHASAISSELLASHATHQAKISSLEEWAQLPLASEAQRRRWFEKKRTDLETLASGEPLSDAPKSQQQQPQFLPSAAVSTARLVRMSSSSSSANGTLDHSPPHQPRMPSQVQGPRAGQQQGSASPIAESTSSQAQRLSATQWRRFF</sequence>
<reference evidence="3" key="1">
    <citation type="submission" date="2015-07" db="EMBL/GenBank/DDBJ databases">
        <authorList>
            <person name="Teixeira M.M."/>
            <person name="Souza R.C."/>
            <person name="Almeida L.G."/>
            <person name="Vicente V.A."/>
            <person name="de Hoog S."/>
            <person name="Bocca A.L."/>
            <person name="de Almeida S.R."/>
            <person name="Vasconcelos A.T."/>
            <person name="Felipe M.S."/>
        </authorList>
    </citation>
    <scope>NUCLEOTIDE SEQUENCE [LARGE SCALE GENOMIC DNA]</scope>
    <source>
        <strain evidence="3">KSF</strain>
    </source>
</reference>
<dbReference type="Proteomes" id="UP000094526">
    <property type="component" value="Unassembled WGS sequence"/>
</dbReference>
<dbReference type="OrthoDB" id="3862662at2759"/>
<feature type="compositionally biased region" description="Polar residues" evidence="1">
    <location>
        <begin position="144"/>
        <end position="153"/>
    </location>
</feature>
<evidence type="ECO:0000256" key="1">
    <source>
        <dbReference type="SAM" id="MobiDB-lite"/>
    </source>
</evidence>
<keyword evidence="3" id="KW-1185">Reference proteome</keyword>
<gene>
    <name evidence="2" type="ORF">CLCR_10588</name>
</gene>
<evidence type="ECO:0000313" key="2">
    <source>
        <dbReference type="EMBL" id="OCT53144.1"/>
    </source>
</evidence>
<comment type="caution">
    <text evidence="2">The sequence shown here is derived from an EMBL/GenBank/DDBJ whole genome shotgun (WGS) entry which is preliminary data.</text>
</comment>
<protein>
    <submittedName>
        <fullName evidence="2">Uncharacterized protein</fullName>
    </submittedName>
</protein>
<name>A0A1C1CX92_9EURO</name>
<proteinExistence type="predicted"/>
<feature type="compositionally biased region" description="Polar residues" evidence="1">
    <location>
        <begin position="188"/>
        <end position="221"/>
    </location>
</feature>
<evidence type="ECO:0000313" key="3">
    <source>
        <dbReference type="Proteomes" id="UP000094526"/>
    </source>
</evidence>
<dbReference type="EMBL" id="LGRB01000008">
    <property type="protein sequence ID" value="OCT53144.1"/>
    <property type="molecule type" value="Genomic_DNA"/>
</dbReference>
<accession>A0A1C1CX92</accession>
<feature type="region of interest" description="Disordered" evidence="1">
    <location>
        <begin position="136"/>
        <end position="221"/>
    </location>
</feature>
<dbReference type="AlphaFoldDB" id="A0A1C1CX92"/>